<dbReference type="EnsemblPlants" id="LPERR06G18290.1">
    <property type="protein sequence ID" value="LPERR06G18290.1"/>
    <property type="gene ID" value="LPERR06G18290"/>
</dbReference>
<dbReference type="AlphaFoldDB" id="A0A0D9WSD9"/>
<keyword evidence="3" id="KW-1185">Reference proteome</keyword>
<protein>
    <submittedName>
        <fullName evidence="2">Uncharacterized protein</fullName>
    </submittedName>
</protein>
<dbReference type="Gramene" id="LPERR06G18290.1">
    <property type="protein sequence ID" value="LPERR06G18290.1"/>
    <property type="gene ID" value="LPERR06G18290"/>
</dbReference>
<dbReference type="Proteomes" id="UP000032180">
    <property type="component" value="Chromosome 6"/>
</dbReference>
<reference evidence="2 3" key="1">
    <citation type="submission" date="2012-08" db="EMBL/GenBank/DDBJ databases">
        <title>Oryza genome evolution.</title>
        <authorList>
            <person name="Wing R.A."/>
        </authorList>
    </citation>
    <scope>NUCLEOTIDE SEQUENCE</scope>
</reference>
<feature type="region of interest" description="Disordered" evidence="1">
    <location>
        <begin position="1"/>
        <end position="22"/>
    </location>
</feature>
<name>A0A0D9WSD9_9ORYZ</name>
<sequence length="147" mass="16007">MRSAIGSPRRRPGTRTGRRPPLLCVTQAPLVRQPPSLHSPALACIPPPFVPDGDDLPLPCQRRRPGPPEKASAWAPSTAGMLVPSLPHCPGDGADPGRRPRCHPRFIHGRHAGSPPFHRAGSPSPLPSIRPIRRIWVGRLKMIQQTK</sequence>
<dbReference type="HOGENOM" id="CLU_1770734_0_0_1"/>
<evidence type="ECO:0000313" key="3">
    <source>
        <dbReference type="Proteomes" id="UP000032180"/>
    </source>
</evidence>
<reference evidence="2" key="3">
    <citation type="submission" date="2015-04" db="UniProtKB">
        <authorList>
            <consortium name="EnsemblPlants"/>
        </authorList>
    </citation>
    <scope>IDENTIFICATION</scope>
</reference>
<reference evidence="3" key="2">
    <citation type="submission" date="2013-12" db="EMBL/GenBank/DDBJ databases">
        <authorList>
            <person name="Yu Y."/>
            <person name="Lee S."/>
            <person name="de Baynast K."/>
            <person name="Wissotski M."/>
            <person name="Liu L."/>
            <person name="Talag J."/>
            <person name="Goicoechea J."/>
            <person name="Angelova A."/>
            <person name="Jetty R."/>
            <person name="Kudrna D."/>
            <person name="Golser W."/>
            <person name="Rivera L."/>
            <person name="Zhang J."/>
            <person name="Wing R."/>
        </authorList>
    </citation>
    <scope>NUCLEOTIDE SEQUENCE</scope>
</reference>
<proteinExistence type="predicted"/>
<evidence type="ECO:0000313" key="2">
    <source>
        <dbReference type="EnsemblPlants" id="LPERR06G18290.1"/>
    </source>
</evidence>
<organism evidence="2 3">
    <name type="scientific">Leersia perrieri</name>
    <dbReference type="NCBI Taxonomy" id="77586"/>
    <lineage>
        <taxon>Eukaryota</taxon>
        <taxon>Viridiplantae</taxon>
        <taxon>Streptophyta</taxon>
        <taxon>Embryophyta</taxon>
        <taxon>Tracheophyta</taxon>
        <taxon>Spermatophyta</taxon>
        <taxon>Magnoliopsida</taxon>
        <taxon>Liliopsida</taxon>
        <taxon>Poales</taxon>
        <taxon>Poaceae</taxon>
        <taxon>BOP clade</taxon>
        <taxon>Oryzoideae</taxon>
        <taxon>Oryzeae</taxon>
        <taxon>Oryzinae</taxon>
        <taxon>Leersia</taxon>
    </lineage>
</organism>
<evidence type="ECO:0000256" key="1">
    <source>
        <dbReference type="SAM" id="MobiDB-lite"/>
    </source>
</evidence>
<feature type="compositionally biased region" description="Basic residues" evidence="1">
    <location>
        <begin position="8"/>
        <end position="18"/>
    </location>
</feature>
<accession>A0A0D9WSD9</accession>
<feature type="region of interest" description="Disordered" evidence="1">
    <location>
        <begin position="55"/>
        <end position="128"/>
    </location>
</feature>
<feature type="compositionally biased region" description="Basic residues" evidence="1">
    <location>
        <begin position="99"/>
        <end position="111"/>
    </location>
</feature>